<dbReference type="GO" id="GO:0006629">
    <property type="term" value="P:lipid metabolic process"/>
    <property type="evidence" value="ECO:0007669"/>
    <property type="project" value="InterPro"/>
</dbReference>
<feature type="compositionally biased region" description="Basic and acidic residues" evidence="1">
    <location>
        <begin position="432"/>
        <end position="447"/>
    </location>
</feature>
<dbReference type="GO" id="GO:0004435">
    <property type="term" value="F:phosphatidylinositol-4,5-bisphosphate phospholipase C activity"/>
    <property type="evidence" value="ECO:0007669"/>
    <property type="project" value="InterPro"/>
</dbReference>
<dbReference type="Ensembl" id="ENSMAMT00000002472.2">
    <property type="protein sequence ID" value="ENSMAMP00000002424.1"/>
    <property type="gene ID" value="ENSMAMG00000001694.2"/>
</dbReference>
<feature type="compositionally biased region" description="Basic residues" evidence="1">
    <location>
        <begin position="411"/>
        <end position="421"/>
    </location>
</feature>
<dbReference type="AlphaFoldDB" id="A0A3Q3KY85"/>
<organism evidence="3 4">
    <name type="scientific">Mastacembelus armatus</name>
    <name type="common">zig-zag eel</name>
    <dbReference type="NCBI Taxonomy" id="205130"/>
    <lineage>
        <taxon>Eukaryota</taxon>
        <taxon>Metazoa</taxon>
        <taxon>Chordata</taxon>
        <taxon>Craniata</taxon>
        <taxon>Vertebrata</taxon>
        <taxon>Euteleostomi</taxon>
        <taxon>Actinopterygii</taxon>
        <taxon>Neopterygii</taxon>
        <taxon>Teleostei</taxon>
        <taxon>Neoteleostei</taxon>
        <taxon>Acanthomorphata</taxon>
        <taxon>Anabantaria</taxon>
        <taxon>Synbranchiformes</taxon>
        <taxon>Mastacembelidae</taxon>
        <taxon>Mastacembelus</taxon>
    </lineage>
</organism>
<keyword evidence="4" id="KW-1185">Reference proteome</keyword>
<name>A0A3Q3KY85_9TELE</name>
<dbReference type="FunCoup" id="A0A3Q3KY85">
    <property type="interactions" value="209"/>
</dbReference>
<sequence length="995" mass="111744">METEYPTLKRPRRRLWYLTDKESSKQQTSEQCPAIRTLDDIDKMFDDLDSSLHDEELLSSPLVLQISDTIQGEEILAVTQDRPGPEGDVKHHATSSPSSKLDTGLNIPFKVHEPVKTSSPIEEKKVVEQLEEEEKERALVVPSILVFEDDEIEKAEAQPNSHIQCNRQDNTDQHVTAVSQEPELQPPVKKSENVCRQLSAERATSVGKDIQAFLLKLRDAGVSKPTCTRKILSPVKVPMPPEPEDDFLFMEEEDMFYFSIPSKTSTRKSQRQKEPKKEKSSKDSSMDKAMKGSSLERAEKEEESEKANTKMGSQSVNQKMRKNEGKEKRQRKKMSNETTAPGIDELSVPEDLPAGDFEEQEKSNKKRLQELSSKRSVRAEAERKGSERNAQKSLKAISSNYSRDRKEHAKTSRSKSLKGARKVIQGSDDTGDDMHVKEQDEAHMNKKNTDLDFLLDQEIMHSEAQTVDLPDGKQNNIAVVSEGILPEDGQILGKRKREPPGRWWLTNQQTIEEKRVAENKSIFKTPKWHKKEPSATACGNGKTIKDKVLNSKNQKPHTPSGQKTRTYTKRRTKPKKNRITEGDTAGKMEAEEAFNKADTACTEDQDQKLADQDLDLVQSSSCSNAADHLFWKNLLNISNKKMSNTQMPAYSRGHGEQLREAQSEKRRRKPPGNWWEVGNTSADMECMSLQPHQLHEPKPCKEKRKKSKRSKSVLGSPKNGNISLSSKPLGGAPVPPLKTSQLLTTRTVKSSLATFKDIFTSATQADSVVGNKVTPQNSRCNITACSDKAASAQKRDSLQNNETPKDSFGHLEITLKDLVSGPSSMIQLEEYEEYDDFGLPTSRTHAVLCASDLCAPPLKPLILHPKDEAGLTVWFKNFCSFLVHNGAEITPNQFDWYIYQERAIGFLMDMNCGSLCNGKMFLSSYTKKPLWVDHSALTVFNILTSSVNVIINSKKFHFNAGQAFVVKCGHAYSIQNVTAQPALLFFTRILAESVG</sequence>
<evidence type="ECO:0000256" key="1">
    <source>
        <dbReference type="SAM" id="MobiDB-lite"/>
    </source>
</evidence>
<feature type="compositionally biased region" description="Basic and acidic residues" evidence="1">
    <location>
        <begin position="271"/>
        <end position="308"/>
    </location>
</feature>
<dbReference type="STRING" id="205130.ENSMAMP00000002424"/>
<evidence type="ECO:0000259" key="2">
    <source>
        <dbReference type="PROSITE" id="PS50008"/>
    </source>
</evidence>
<feature type="domain" description="PI-PLC Y-box" evidence="2">
    <location>
        <begin position="923"/>
        <end position="970"/>
    </location>
</feature>
<dbReference type="OrthoDB" id="1939643at2759"/>
<dbReference type="InterPro" id="IPR014710">
    <property type="entry name" value="RmlC-like_jellyroll"/>
</dbReference>
<dbReference type="InParanoid" id="A0A3Q3KY85"/>
<accession>A0A3Q3KY85</accession>
<dbReference type="GO" id="GO:0035556">
    <property type="term" value="P:intracellular signal transduction"/>
    <property type="evidence" value="ECO:0007669"/>
    <property type="project" value="InterPro"/>
</dbReference>
<dbReference type="InterPro" id="IPR001711">
    <property type="entry name" value="PLipase_C_Pinositol-sp_Y"/>
</dbReference>
<evidence type="ECO:0000313" key="4">
    <source>
        <dbReference type="Proteomes" id="UP000261640"/>
    </source>
</evidence>
<feature type="compositionally biased region" description="Basic residues" evidence="1">
    <location>
        <begin position="701"/>
        <end position="711"/>
    </location>
</feature>
<dbReference type="Proteomes" id="UP000261640">
    <property type="component" value="Unplaced"/>
</dbReference>
<dbReference type="GeneID" id="113121998"/>
<dbReference type="PROSITE" id="PS50008">
    <property type="entry name" value="PIPLC_Y_DOMAIN"/>
    <property type="match status" value="1"/>
</dbReference>
<dbReference type="Gene3D" id="2.60.120.10">
    <property type="entry name" value="Jelly Rolls"/>
    <property type="match status" value="1"/>
</dbReference>
<feature type="compositionally biased region" description="Polar residues" evidence="1">
    <location>
        <begin position="550"/>
        <end position="562"/>
    </location>
</feature>
<dbReference type="RefSeq" id="XP_026148677.1">
    <property type="nucleotide sequence ID" value="XM_026292892.1"/>
</dbReference>
<proteinExistence type="predicted"/>
<feature type="region of interest" description="Disordered" evidence="1">
    <location>
        <begin position="690"/>
        <end position="738"/>
    </location>
</feature>
<feature type="compositionally biased region" description="Basic and acidic residues" evidence="1">
    <location>
        <begin position="360"/>
        <end position="390"/>
    </location>
</feature>
<evidence type="ECO:0000313" key="3">
    <source>
        <dbReference type="Ensembl" id="ENSMAMP00000002424.1"/>
    </source>
</evidence>
<feature type="compositionally biased region" description="Basic residues" evidence="1">
    <location>
        <begin position="566"/>
        <end position="577"/>
    </location>
</feature>
<protein>
    <submittedName>
        <fullName evidence="3">Uncharacterized LOC113121998</fullName>
    </submittedName>
</protein>
<feature type="region of interest" description="Disordered" evidence="1">
    <location>
        <begin position="645"/>
        <end position="676"/>
    </location>
</feature>
<feature type="compositionally biased region" description="Basic and acidic residues" evidence="1">
    <location>
        <begin position="653"/>
        <end position="664"/>
    </location>
</feature>
<reference evidence="3" key="2">
    <citation type="submission" date="2025-09" db="UniProtKB">
        <authorList>
            <consortium name="Ensembl"/>
        </authorList>
    </citation>
    <scope>IDENTIFICATION</scope>
</reference>
<dbReference type="GeneTree" id="ENSGT00940000168651"/>
<feature type="region of interest" description="Disordered" evidence="1">
    <location>
        <begin position="80"/>
        <end position="105"/>
    </location>
</feature>
<feature type="region of interest" description="Disordered" evidence="1">
    <location>
        <begin position="260"/>
        <end position="447"/>
    </location>
</feature>
<feature type="region of interest" description="Disordered" evidence="1">
    <location>
        <begin position="528"/>
        <end position="583"/>
    </location>
</feature>
<reference evidence="3" key="1">
    <citation type="submission" date="2025-08" db="UniProtKB">
        <authorList>
            <consortium name="Ensembl"/>
        </authorList>
    </citation>
    <scope>IDENTIFICATION</scope>
</reference>